<gene>
    <name evidence="1" type="ORF">O6H91_10G104700</name>
</gene>
<reference evidence="2" key="1">
    <citation type="journal article" date="2024" name="Proc. Natl. Acad. Sci. U.S.A.">
        <title>Extraordinary preservation of gene collinearity over three hundred million years revealed in homosporous lycophytes.</title>
        <authorList>
            <person name="Li C."/>
            <person name="Wickell D."/>
            <person name="Kuo L.Y."/>
            <person name="Chen X."/>
            <person name="Nie B."/>
            <person name="Liao X."/>
            <person name="Peng D."/>
            <person name="Ji J."/>
            <person name="Jenkins J."/>
            <person name="Williams M."/>
            <person name="Shu S."/>
            <person name="Plott C."/>
            <person name="Barry K."/>
            <person name="Rajasekar S."/>
            <person name="Grimwood J."/>
            <person name="Han X."/>
            <person name="Sun S."/>
            <person name="Hou Z."/>
            <person name="He W."/>
            <person name="Dai G."/>
            <person name="Sun C."/>
            <person name="Schmutz J."/>
            <person name="Leebens-Mack J.H."/>
            <person name="Li F.W."/>
            <person name="Wang L."/>
        </authorList>
    </citation>
    <scope>NUCLEOTIDE SEQUENCE [LARGE SCALE GENOMIC DNA]</scope>
    <source>
        <strain evidence="2">cv. PW_Plant_1</strain>
    </source>
</reference>
<dbReference type="Proteomes" id="UP001162992">
    <property type="component" value="Chromosome 10"/>
</dbReference>
<evidence type="ECO:0000313" key="2">
    <source>
        <dbReference type="Proteomes" id="UP001162992"/>
    </source>
</evidence>
<keyword evidence="2" id="KW-1185">Reference proteome</keyword>
<accession>A0ACC2CK82</accession>
<evidence type="ECO:0000313" key="1">
    <source>
        <dbReference type="EMBL" id="KAJ7542404.1"/>
    </source>
</evidence>
<protein>
    <submittedName>
        <fullName evidence="1">Uncharacterized protein</fullName>
    </submittedName>
</protein>
<comment type="caution">
    <text evidence="1">The sequence shown here is derived from an EMBL/GenBank/DDBJ whole genome shotgun (WGS) entry which is preliminary data.</text>
</comment>
<proteinExistence type="predicted"/>
<sequence>MPCNCCFIFIRLMKATIQRTNESIFLTCQRLLKSIPVAICATLGGGGFHIGFLVGQLPSCLGGLIFYTIYLDLPRWRDAMHGVSLANWPVEETRFLSMSIVFSYSYLPSFVSIVSWKSPSLKGEILKLKCTHPQQECLVCMALVESINKCSWGLCFLQVTTSFAISNLT</sequence>
<name>A0ACC2CK82_DIPCM</name>
<dbReference type="EMBL" id="CM055101">
    <property type="protein sequence ID" value="KAJ7542404.1"/>
    <property type="molecule type" value="Genomic_DNA"/>
</dbReference>
<organism evidence="1 2">
    <name type="scientific">Diphasiastrum complanatum</name>
    <name type="common">Issler's clubmoss</name>
    <name type="synonym">Lycopodium complanatum</name>
    <dbReference type="NCBI Taxonomy" id="34168"/>
    <lineage>
        <taxon>Eukaryota</taxon>
        <taxon>Viridiplantae</taxon>
        <taxon>Streptophyta</taxon>
        <taxon>Embryophyta</taxon>
        <taxon>Tracheophyta</taxon>
        <taxon>Lycopodiopsida</taxon>
        <taxon>Lycopodiales</taxon>
        <taxon>Lycopodiaceae</taxon>
        <taxon>Lycopodioideae</taxon>
        <taxon>Diphasiastrum</taxon>
    </lineage>
</organism>